<evidence type="ECO:0000256" key="1">
    <source>
        <dbReference type="SAM" id="MobiDB-lite"/>
    </source>
</evidence>
<sequence>MKKYLASKPVNSTKNSEKQKSVSVSTYNSSPTTPLIPELTAEPSCLQFICNVYNASNAIDVDAARLQMFIHSKTISDVKEAFDRKKLRKFDVSNLPPCKSELLQQFLRANYICTIWEQCSPENSNHISTSQ</sequence>
<feature type="compositionally biased region" description="Polar residues" evidence="1">
    <location>
        <begin position="21"/>
        <end position="31"/>
    </location>
</feature>
<comment type="caution">
    <text evidence="2">The sequence shown here is derived from an EMBL/GenBank/DDBJ whole genome shotgun (WGS) entry which is preliminary data.</text>
</comment>
<accession>A0A8X6LM15</accession>
<evidence type="ECO:0000313" key="3">
    <source>
        <dbReference type="Proteomes" id="UP000887116"/>
    </source>
</evidence>
<dbReference type="AlphaFoldDB" id="A0A8X6LM15"/>
<name>A0A8X6LM15_TRICU</name>
<dbReference type="EMBL" id="BMAO01006903">
    <property type="protein sequence ID" value="GFR12414.1"/>
    <property type="molecule type" value="Genomic_DNA"/>
</dbReference>
<protein>
    <submittedName>
        <fullName evidence="2">Uncharacterized protein</fullName>
    </submittedName>
</protein>
<evidence type="ECO:0000313" key="2">
    <source>
        <dbReference type="EMBL" id="GFR12414.1"/>
    </source>
</evidence>
<dbReference type="OrthoDB" id="7327516at2759"/>
<proteinExistence type="predicted"/>
<feature type="region of interest" description="Disordered" evidence="1">
    <location>
        <begin position="1"/>
        <end position="31"/>
    </location>
</feature>
<organism evidence="2 3">
    <name type="scientific">Trichonephila clavata</name>
    <name type="common">Joro spider</name>
    <name type="synonym">Nephila clavata</name>
    <dbReference type="NCBI Taxonomy" id="2740835"/>
    <lineage>
        <taxon>Eukaryota</taxon>
        <taxon>Metazoa</taxon>
        <taxon>Ecdysozoa</taxon>
        <taxon>Arthropoda</taxon>
        <taxon>Chelicerata</taxon>
        <taxon>Arachnida</taxon>
        <taxon>Araneae</taxon>
        <taxon>Araneomorphae</taxon>
        <taxon>Entelegynae</taxon>
        <taxon>Araneoidea</taxon>
        <taxon>Nephilidae</taxon>
        <taxon>Trichonephila</taxon>
    </lineage>
</organism>
<reference evidence="2" key="1">
    <citation type="submission" date="2020-07" db="EMBL/GenBank/DDBJ databases">
        <title>Multicomponent nature underlies the extraordinary mechanical properties of spider dragline silk.</title>
        <authorList>
            <person name="Kono N."/>
            <person name="Nakamura H."/>
            <person name="Mori M."/>
            <person name="Yoshida Y."/>
            <person name="Ohtoshi R."/>
            <person name="Malay A.D."/>
            <person name="Moran D.A.P."/>
            <person name="Tomita M."/>
            <person name="Numata K."/>
            <person name="Arakawa K."/>
        </authorList>
    </citation>
    <scope>NUCLEOTIDE SEQUENCE</scope>
</reference>
<dbReference type="Proteomes" id="UP000887116">
    <property type="component" value="Unassembled WGS sequence"/>
</dbReference>
<keyword evidence="3" id="KW-1185">Reference proteome</keyword>
<gene>
    <name evidence="2" type="ORF">TNCT_165391</name>
</gene>